<dbReference type="AlphaFoldDB" id="A0A6L2QBC5"/>
<dbReference type="InParanoid" id="A0A6L2QBC5"/>
<dbReference type="SUPFAM" id="SSF47807">
    <property type="entry name" value="5' to 3' exonuclease, C-terminal subdomain"/>
    <property type="match status" value="1"/>
</dbReference>
<evidence type="ECO:0000256" key="13">
    <source>
        <dbReference type="ARBA" id="ARBA00038112"/>
    </source>
</evidence>
<proteinExistence type="inferred from homology"/>
<comment type="cofactor">
    <cofactor evidence="1">
        <name>Mg(2+)</name>
        <dbReference type="ChEBI" id="CHEBI:18420"/>
    </cofactor>
</comment>
<keyword evidence="12" id="KW-0539">Nucleus</keyword>
<dbReference type="FunCoup" id="A0A6L2QBC5">
    <property type="interactions" value="1303"/>
</dbReference>
<keyword evidence="8" id="KW-0227">DNA damage</keyword>
<dbReference type="FunFam" id="1.10.150.20:FF:000030">
    <property type="entry name" value="Flap endonuclease GEN-like 1"/>
    <property type="match status" value="1"/>
</dbReference>
<comment type="similarity">
    <text evidence="13">Belongs to the XPG/RAD2 endonuclease family. GEN subfamily.</text>
</comment>
<dbReference type="GO" id="GO:0046872">
    <property type="term" value="F:metal ion binding"/>
    <property type="evidence" value="ECO:0007669"/>
    <property type="project" value="UniProtKB-KW"/>
</dbReference>
<gene>
    <name evidence="17" type="ORF">Cfor_04538</name>
</gene>
<dbReference type="InterPro" id="IPR019974">
    <property type="entry name" value="XPG_CS"/>
</dbReference>
<protein>
    <recommendedName>
        <fullName evidence="19">XPG N-terminal domain-containing protein</fullName>
    </recommendedName>
</protein>
<dbReference type="Pfam" id="PF00867">
    <property type="entry name" value="XPG_I"/>
    <property type="match status" value="1"/>
</dbReference>
<evidence type="ECO:0000256" key="6">
    <source>
        <dbReference type="ARBA" id="ARBA00022723"/>
    </source>
</evidence>
<keyword evidence="18" id="KW-1185">Reference proteome</keyword>
<keyword evidence="7" id="KW-0255">Endonuclease</keyword>
<feature type="region of interest" description="Disordered" evidence="14">
    <location>
        <begin position="1120"/>
        <end position="1149"/>
    </location>
</feature>
<evidence type="ECO:0000256" key="2">
    <source>
        <dbReference type="ARBA" id="ARBA00004123"/>
    </source>
</evidence>
<evidence type="ECO:0000259" key="15">
    <source>
        <dbReference type="SMART" id="SM00484"/>
    </source>
</evidence>
<dbReference type="Pfam" id="PF00752">
    <property type="entry name" value="XPG_N"/>
    <property type="match status" value="1"/>
</dbReference>
<evidence type="ECO:0000256" key="11">
    <source>
        <dbReference type="ARBA" id="ARBA00023204"/>
    </source>
</evidence>
<evidence type="ECO:0000313" key="18">
    <source>
        <dbReference type="Proteomes" id="UP000502823"/>
    </source>
</evidence>
<feature type="domain" description="XPG-I" evidence="15">
    <location>
        <begin position="779"/>
        <end position="848"/>
    </location>
</feature>
<dbReference type="GO" id="GO:0000400">
    <property type="term" value="F:four-way junction DNA binding"/>
    <property type="evidence" value="ECO:0007669"/>
    <property type="project" value="UniProtKB-ARBA"/>
</dbReference>
<accession>A0A6L2QBC5</accession>
<dbReference type="Gene3D" id="1.10.150.20">
    <property type="entry name" value="5' to 3' exonuclease, C-terminal subdomain"/>
    <property type="match status" value="1"/>
</dbReference>
<dbReference type="GO" id="GO:0003697">
    <property type="term" value="F:single-stranded DNA binding"/>
    <property type="evidence" value="ECO:0007669"/>
    <property type="project" value="InterPro"/>
</dbReference>
<feature type="region of interest" description="Disordered" evidence="14">
    <location>
        <begin position="1023"/>
        <end position="1053"/>
    </location>
</feature>
<organism evidence="17 18">
    <name type="scientific">Coptotermes formosanus</name>
    <name type="common">Formosan subterranean termite</name>
    <dbReference type="NCBI Taxonomy" id="36987"/>
    <lineage>
        <taxon>Eukaryota</taxon>
        <taxon>Metazoa</taxon>
        <taxon>Ecdysozoa</taxon>
        <taxon>Arthropoda</taxon>
        <taxon>Hexapoda</taxon>
        <taxon>Insecta</taxon>
        <taxon>Pterygota</taxon>
        <taxon>Neoptera</taxon>
        <taxon>Polyneoptera</taxon>
        <taxon>Dictyoptera</taxon>
        <taxon>Blattodea</taxon>
        <taxon>Blattoidea</taxon>
        <taxon>Termitoidae</taxon>
        <taxon>Rhinotermitidae</taxon>
        <taxon>Coptotermes</taxon>
    </lineage>
</organism>
<evidence type="ECO:0000256" key="7">
    <source>
        <dbReference type="ARBA" id="ARBA00022759"/>
    </source>
</evidence>
<dbReference type="PROSITE" id="PS00842">
    <property type="entry name" value="XPG_2"/>
    <property type="match status" value="1"/>
</dbReference>
<evidence type="ECO:0000256" key="10">
    <source>
        <dbReference type="ARBA" id="ARBA00022842"/>
    </source>
</evidence>
<dbReference type="GO" id="GO:0017108">
    <property type="term" value="F:5'-flap endonuclease activity"/>
    <property type="evidence" value="ECO:0007669"/>
    <property type="project" value="UniProtKB-ARBA"/>
</dbReference>
<keyword evidence="6" id="KW-0479">Metal-binding</keyword>
<keyword evidence="10" id="KW-0460">Magnesium</keyword>
<dbReference type="CDD" id="cd09904">
    <property type="entry name" value="H3TH_XPG"/>
    <property type="match status" value="1"/>
</dbReference>
<dbReference type="InterPro" id="IPR006085">
    <property type="entry name" value="XPG_DNA_repair_N"/>
</dbReference>
<dbReference type="PANTHER" id="PTHR16171">
    <property type="entry name" value="DNA REPAIR PROTEIN COMPLEMENTING XP-G CELLS-RELATED"/>
    <property type="match status" value="1"/>
</dbReference>
<dbReference type="PROSITE" id="PS00841">
    <property type="entry name" value="XPG_1"/>
    <property type="match status" value="1"/>
</dbReference>
<evidence type="ECO:0000256" key="3">
    <source>
        <dbReference type="ARBA" id="ARBA00005283"/>
    </source>
</evidence>
<dbReference type="Gene3D" id="3.40.50.1010">
    <property type="entry name" value="5'-nuclease"/>
    <property type="match status" value="2"/>
</dbReference>
<evidence type="ECO:0000256" key="14">
    <source>
        <dbReference type="SAM" id="MobiDB-lite"/>
    </source>
</evidence>
<dbReference type="GO" id="GO:0005634">
    <property type="term" value="C:nucleus"/>
    <property type="evidence" value="ECO:0007669"/>
    <property type="project" value="UniProtKB-SubCell"/>
</dbReference>
<dbReference type="GO" id="GO:0006289">
    <property type="term" value="P:nucleotide-excision repair"/>
    <property type="evidence" value="ECO:0007669"/>
    <property type="project" value="InterPro"/>
</dbReference>
<dbReference type="OrthoDB" id="31113at2759"/>
<comment type="caution">
    <text evidence="17">The sequence shown here is derived from an EMBL/GenBank/DDBJ whole genome shotgun (WGS) entry which is preliminary data.</text>
</comment>
<feature type="domain" description="XPG N-terminal" evidence="16">
    <location>
        <begin position="1"/>
        <end position="98"/>
    </location>
</feature>
<dbReference type="GO" id="GO:0008821">
    <property type="term" value="F:crossover junction DNA endonuclease activity"/>
    <property type="evidence" value="ECO:0007669"/>
    <property type="project" value="UniProtKB-ARBA"/>
</dbReference>
<evidence type="ECO:0000259" key="16">
    <source>
        <dbReference type="SMART" id="SM00485"/>
    </source>
</evidence>
<dbReference type="InterPro" id="IPR008918">
    <property type="entry name" value="HhH2"/>
</dbReference>
<dbReference type="SMART" id="SM00279">
    <property type="entry name" value="HhH2"/>
    <property type="match status" value="1"/>
</dbReference>
<keyword evidence="9" id="KW-0378">Hydrolase</keyword>
<reference evidence="18" key="1">
    <citation type="submission" date="2020-01" db="EMBL/GenBank/DDBJ databases">
        <title>Draft genome sequence of the Termite Coptotermes fromosanus.</title>
        <authorList>
            <person name="Itakura S."/>
            <person name="Yosikawa Y."/>
            <person name="Umezawa K."/>
        </authorList>
    </citation>
    <scope>NUCLEOTIDE SEQUENCE [LARGE SCALE GENOMIC DNA]</scope>
</reference>
<dbReference type="InterPro" id="IPR001044">
    <property type="entry name" value="XPG/Rad2_eukaryotes"/>
</dbReference>
<sequence>MGVNGLWKLLEPSGKPVPLETLENKVLAVDVSIWLHQVVKGFQDSHGNPLPNAHLLGLFHRICKLLFYKIKPVFVFDGGIPHFKKQTIATRNQHKTKAEVEANRLREQLLKNLVKHSALKQVLGSGANDIDLSIRQQKESDMFELPPEKRKLDETLSGPEDDGFSSEEEIHFHKNWATKDLHAIDVNSSHFKSLPADVRHDILSELKETRKQSSWGRLHEMPKESCDFSKYQMTRLLKRRSIQVSLENAEREMGGQSLSLGELEEILSEQGVVTDSSIGTRIASDSITRYVYLKETGKQVLPGSNSDEITVKESFPTQTQEDNKPIESDNKLDRNLKAVLKSVPHEAEAVEEFEEDWSSDSGDDFVLSEQKSAQRDDINLKLAQNFMFENSGLTQQQILTVIQYQNAVEGEIQQDHECFLSPDQPSTSDTRSKGKALLHHFRGMQAKTSESSYSRTDSGNTPEVICNRNDVDSVSAGICNRRGVSSSAEASCSGSGVSSACDADVLGKWKVDVLNGKIIDIKNSTVRQEVSTTESNDVLVSVLSPVGDIQKDSNNEIQQMNSDHDSDSSSDKGFVEVTDAATWVAHNLTSEKNALELIIRQDKACKIEDDIFADIFGAQTPEGMLTENNNLPEDTIINLSCSDDNVSAGLRGTKNGKFVKEDMRNGINGGKEGNKSMLKEEGKGWMENIKTQDNCRQKDFKVERDIGTSLGVEPGEDSKQQVARTALSSVKPEDDSEQCSFQISLEEKHKDLMAERGKHERLAANITDQMYTEAQELLQLFGIPYIIAPMEAEAQCAFLDLESLTDGTITDDSDIWLFGAKNVYKNFFNQQKHVMCFKASDIKQYFKLERQQLVLLALLVGSDYTPGILGVGPVTALEILAAFPTGSRDDNILRGLQRFQDWWNGGMTKDSGKTSLKNKLKDVQIVEGFPSLAVADAYLHPKVDESKEAFSWGLPDLTSLRDFTRQKFGWTKTKTDEILLPVMKKLDERKSQMTLDSYFKVIPNLQAAEGKLSRRVQRAVHHLERVGSSDSEESVSEGNKSGHISHASKKQTLRIMEIRTKNGKARQCKGRGKTCDSGTVCEQSQPSHVTKTSQEFIPQREQDKIKALKRKLKAVEVFHTSKTGLNHRKRKNVKRQELKEAQLSESSSD</sequence>
<evidence type="ECO:0000256" key="4">
    <source>
        <dbReference type="ARBA" id="ARBA00022553"/>
    </source>
</evidence>
<evidence type="ECO:0000256" key="5">
    <source>
        <dbReference type="ARBA" id="ARBA00022722"/>
    </source>
</evidence>
<name>A0A6L2QBC5_COPFO</name>
<evidence type="ECO:0000256" key="1">
    <source>
        <dbReference type="ARBA" id="ARBA00001946"/>
    </source>
</evidence>
<evidence type="ECO:0008006" key="19">
    <source>
        <dbReference type="Google" id="ProtNLM"/>
    </source>
</evidence>
<dbReference type="FunFam" id="3.40.50.1010:FF:000044">
    <property type="entry name" value="DNA repair endonuclease"/>
    <property type="match status" value="1"/>
</dbReference>
<dbReference type="SUPFAM" id="SSF88723">
    <property type="entry name" value="PIN domain-like"/>
    <property type="match status" value="1"/>
</dbReference>
<evidence type="ECO:0000256" key="12">
    <source>
        <dbReference type="ARBA" id="ARBA00023242"/>
    </source>
</evidence>
<comment type="similarity">
    <text evidence="3">Belongs to the XPG/RAD2 endonuclease family. XPG subfamily.</text>
</comment>
<dbReference type="PRINTS" id="PR00066">
    <property type="entry name" value="XRODRMPGMNTG"/>
</dbReference>
<evidence type="ECO:0000313" key="17">
    <source>
        <dbReference type="EMBL" id="GFG41062.1"/>
    </source>
</evidence>
<keyword evidence="5" id="KW-0540">Nuclease</keyword>
<dbReference type="CDD" id="cd09868">
    <property type="entry name" value="PIN_XPG_RAD2"/>
    <property type="match status" value="2"/>
</dbReference>
<comment type="subcellular location">
    <subcellularLocation>
        <location evidence="2">Nucleus</location>
    </subcellularLocation>
</comment>
<evidence type="ECO:0000256" key="9">
    <source>
        <dbReference type="ARBA" id="ARBA00022801"/>
    </source>
</evidence>
<dbReference type="SMART" id="SM00485">
    <property type="entry name" value="XPGN"/>
    <property type="match status" value="1"/>
</dbReference>
<dbReference type="EMBL" id="BLKM01003054">
    <property type="protein sequence ID" value="GFG41062.1"/>
    <property type="molecule type" value="Genomic_DNA"/>
</dbReference>
<dbReference type="PANTHER" id="PTHR16171:SF7">
    <property type="entry name" value="DNA REPAIR PROTEIN RAD2"/>
    <property type="match status" value="1"/>
</dbReference>
<dbReference type="InterPro" id="IPR029060">
    <property type="entry name" value="PIN-like_dom_sf"/>
</dbReference>
<dbReference type="SMART" id="SM00484">
    <property type="entry name" value="XPGI"/>
    <property type="match status" value="1"/>
</dbReference>
<keyword evidence="4" id="KW-0597">Phosphoprotein</keyword>
<dbReference type="PRINTS" id="PR00853">
    <property type="entry name" value="XPGRADSUPER"/>
</dbReference>
<dbReference type="InterPro" id="IPR006086">
    <property type="entry name" value="XPG-I_dom"/>
</dbReference>
<dbReference type="InterPro" id="IPR006084">
    <property type="entry name" value="XPG/Rad2"/>
</dbReference>
<evidence type="ECO:0000256" key="8">
    <source>
        <dbReference type="ARBA" id="ARBA00022763"/>
    </source>
</evidence>
<dbReference type="Proteomes" id="UP000502823">
    <property type="component" value="Unassembled WGS sequence"/>
</dbReference>
<dbReference type="InterPro" id="IPR036279">
    <property type="entry name" value="5-3_exonuclease_C_sf"/>
</dbReference>
<keyword evidence="11" id="KW-0234">DNA repair</keyword>